<dbReference type="Proteomes" id="UP001230649">
    <property type="component" value="Unassembled WGS sequence"/>
</dbReference>
<name>A0ACC2VHC6_9TREE</name>
<gene>
    <name evidence="1" type="ORF">QFC20_005936</name>
</gene>
<keyword evidence="2" id="KW-1185">Reference proteome</keyword>
<dbReference type="EMBL" id="JASBWS010000092">
    <property type="protein sequence ID" value="KAJ9098510.1"/>
    <property type="molecule type" value="Genomic_DNA"/>
</dbReference>
<protein>
    <submittedName>
        <fullName evidence="1">Uncharacterized protein</fullName>
    </submittedName>
</protein>
<reference evidence="1" key="1">
    <citation type="submission" date="2023-04" db="EMBL/GenBank/DDBJ databases">
        <title>Draft Genome sequencing of Naganishia species isolated from polar environments using Oxford Nanopore Technology.</title>
        <authorList>
            <person name="Leo P."/>
            <person name="Venkateswaran K."/>
        </authorList>
    </citation>
    <scope>NUCLEOTIDE SEQUENCE</scope>
    <source>
        <strain evidence="1">MNA-CCFEE 5262</strain>
    </source>
</reference>
<proteinExistence type="predicted"/>
<sequence>MSSPASIRSVLRLRSRASSLPRNVLVQCRSTSESSWGPRALYPNGPPKPAAAEETATEPKASNSKTGGDKDEPKKATTLSSGSALPKPRLDYKKITSHAQATTLNAILRRAPVPRDTVFHITRLHETSLTLRRKIDAVRHKQRDIGLAIKAGGGSEAVEQARKLKKKVAEYQAVLEETEGELLGLGMRLPNDTWVGTPVGAEEHAVELERLGRDVSKEEEARGAGCNAGSFGGCTVLGLGRYTRVGNRDGFLMAALVQYAMSVAVREGWTPVVVPDVVKEDIMSRCGFTPRDPTQVGQTYYVITTPPGTAVDEGGEATGPNLVLAATAEIPLAALAANKVLPAPTLPLKYVGVSHSFRAEAGARGADTRGLYRLHQFTKVELFAITESTLQGEAGGEGDAAERMMDDILALQREVVRGLGLSVRVLEMPTEELGAPAYRKVDMEAWMPGRGKWGEGLPIPPLTHPVPGHLDRLPAVRTYVKRNLRGHPAPLDRSDRERGYSRFCWETNGCAAAECAEEVLSGIILNAVYSSQCHQKQTTPIPSRDTPTPTLPTPLATSNDSGLDNQPTSNKLGYASSRSTTKPTNGNIHPPPKPPIGDTILHYATAPSTSQSGRRAREERFAVRWCGSGDRGGDGEG</sequence>
<organism evidence="1 2">
    <name type="scientific">Naganishia adeliensis</name>
    <dbReference type="NCBI Taxonomy" id="92952"/>
    <lineage>
        <taxon>Eukaryota</taxon>
        <taxon>Fungi</taxon>
        <taxon>Dikarya</taxon>
        <taxon>Basidiomycota</taxon>
        <taxon>Agaricomycotina</taxon>
        <taxon>Tremellomycetes</taxon>
        <taxon>Filobasidiales</taxon>
        <taxon>Filobasidiaceae</taxon>
        <taxon>Naganishia</taxon>
    </lineage>
</organism>
<accession>A0ACC2VHC6</accession>
<comment type="caution">
    <text evidence="1">The sequence shown here is derived from an EMBL/GenBank/DDBJ whole genome shotgun (WGS) entry which is preliminary data.</text>
</comment>
<evidence type="ECO:0000313" key="1">
    <source>
        <dbReference type="EMBL" id="KAJ9098510.1"/>
    </source>
</evidence>
<evidence type="ECO:0000313" key="2">
    <source>
        <dbReference type="Proteomes" id="UP001230649"/>
    </source>
</evidence>